<feature type="domain" description="SWIM-type" evidence="5">
    <location>
        <begin position="574"/>
        <end position="614"/>
    </location>
</feature>
<gene>
    <name evidence="7" type="ORF">OVN521_LOCUS18846</name>
    <name evidence="6" type="ORF">WKI299_LOCUS36001</name>
</gene>
<keyword evidence="3" id="KW-0862">Zinc</keyword>
<dbReference type="Proteomes" id="UP000663866">
    <property type="component" value="Unassembled WGS sequence"/>
</dbReference>
<evidence type="ECO:0000313" key="6">
    <source>
        <dbReference type="EMBL" id="CAF2230701.1"/>
    </source>
</evidence>
<comment type="cofactor">
    <cofactor evidence="1">
        <name>a divalent metal cation</name>
        <dbReference type="ChEBI" id="CHEBI:60240"/>
    </cofactor>
</comment>
<keyword evidence="3" id="KW-0863">Zinc-finger</keyword>
<dbReference type="EMBL" id="CAJNRF010017422">
    <property type="protein sequence ID" value="CAF2230701.1"/>
    <property type="molecule type" value="Genomic_DNA"/>
</dbReference>
<organism evidence="7 8">
    <name type="scientific">Rotaria magnacalcarata</name>
    <dbReference type="NCBI Taxonomy" id="392030"/>
    <lineage>
        <taxon>Eukaryota</taxon>
        <taxon>Metazoa</taxon>
        <taxon>Spiralia</taxon>
        <taxon>Gnathifera</taxon>
        <taxon>Rotifera</taxon>
        <taxon>Eurotatoria</taxon>
        <taxon>Bdelloidea</taxon>
        <taxon>Philodinida</taxon>
        <taxon>Philodinidae</taxon>
        <taxon>Rotaria</taxon>
    </lineage>
</organism>
<keyword evidence="8" id="KW-1185">Reference proteome</keyword>
<evidence type="ECO:0000313" key="8">
    <source>
        <dbReference type="Proteomes" id="UP000663866"/>
    </source>
</evidence>
<dbReference type="Proteomes" id="UP000663856">
    <property type="component" value="Unassembled WGS sequence"/>
</dbReference>
<dbReference type="Pfam" id="PF13359">
    <property type="entry name" value="DDE_Tnp_4"/>
    <property type="match status" value="1"/>
</dbReference>
<feature type="compositionally biased region" description="Polar residues" evidence="4">
    <location>
        <begin position="12"/>
        <end position="21"/>
    </location>
</feature>
<proteinExistence type="predicted"/>
<feature type="region of interest" description="Disordered" evidence="4">
    <location>
        <begin position="1"/>
        <end position="54"/>
    </location>
</feature>
<evidence type="ECO:0000259" key="5">
    <source>
        <dbReference type="PROSITE" id="PS50966"/>
    </source>
</evidence>
<evidence type="ECO:0000256" key="4">
    <source>
        <dbReference type="SAM" id="MobiDB-lite"/>
    </source>
</evidence>
<protein>
    <recommendedName>
        <fullName evidence="5">SWIM-type domain-containing protein</fullName>
    </recommendedName>
</protein>
<feature type="compositionally biased region" description="Acidic residues" evidence="4">
    <location>
        <begin position="28"/>
        <end position="38"/>
    </location>
</feature>
<dbReference type="EMBL" id="CAJOBG010003473">
    <property type="protein sequence ID" value="CAF4065073.1"/>
    <property type="molecule type" value="Genomic_DNA"/>
</dbReference>
<reference evidence="7" key="1">
    <citation type="submission" date="2021-02" db="EMBL/GenBank/DDBJ databases">
        <authorList>
            <person name="Nowell W R."/>
        </authorList>
    </citation>
    <scope>NUCLEOTIDE SEQUENCE</scope>
</reference>
<feature type="region of interest" description="Disordered" evidence="4">
    <location>
        <begin position="643"/>
        <end position="670"/>
    </location>
</feature>
<dbReference type="AlphaFoldDB" id="A0A819SP63"/>
<dbReference type="InterPro" id="IPR007527">
    <property type="entry name" value="Znf_SWIM"/>
</dbReference>
<evidence type="ECO:0000313" key="7">
    <source>
        <dbReference type="EMBL" id="CAF4065073.1"/>
    </source>
</evidence>
<feature type="compositionally biased region" description="Acidic residues" evidence="4">
    <location>
        <begin position="660"/>
        <end position="670"/>
    </location>
</feature>
<accession>A0A819SP63</accession>
<name>A0A819SP63_9BILA</name>
<dbReference type="PANTHER" id="PTHR23080">
    <property type="entry name" value="THAP DOMAIN PROTEIN"/>
    <property type="match status" value="1"/>
</dbReference>
<evidence type="ECO:0000256" key="1">
    <source>
        <dbReference type="ARBA" id="ARBA00001968"/>
    </source>
</evidence>
<evidence type="ECO:0000256" key="2">
    <source>
        <dbReference type="ARBA" id="ARBA00022723"/>
    </source>
</evidence>
<keyword evidence="2" id="KW-0479">Metal-binding</keyword>
<evidence type="ECO:0000256" key="3">
    <source>
        <dbReference type="PROSITE-ProRule" id="PRU00325"/>
    </source>
</evidence>
<dbReference type="InterPro" id="IPR027806">
    <property type="entry name" value="HARBI1_dom"/>
</dbReference>
<comment type="caution">
    <text evidence="7">The sequence shown here is derived from an EMBL/GenBank/DDBJ whole genome shotgun (WGS) entry which is preliminary data.</text>
</comment>
<dbReference type="PROSITE" id="PS50966">
    <property type="entry name" value="ZF_SWIM"/>
    <property type="match status" value="1"/>
</dbReference>
<dbReference type="GO" id="GO:0008270">
    <property type="term" value="F:zinc ion binding"/>
    <property type="evidence" value="ECO:0007669"/>
    <property type="project" value="UniProtKB-KW"/>
</dbReference>
<sequence length="670" mass="76903">MQNDFAYIDVPTSKNDPQQNEEPMLMEVDTDFVAEDEDIERKKEEKEEEEETKSLELSIWRTSKSHGSCIVCSVTDSKSMRVLSDEERTMIFLNRGIWIPKGMRCCSNHLYNGHLSYEARQSVKQSKADNILLNAHDVEKLIDDFRAALQHAGSLDFDDPGALDNENYKTITGLDRDAFNDLLGQLITMRSSRLRSVRVALAVFLAKLQLGLSNRVLACLFRLTSKRSVSRICHQVRVAIMQDFVPCHVGFQHVSRETILTQHQTTVATELVTNGPDQVVLIADGAYFFCQKSSNNEFQRRTYSQHKRRHLVKPMTITASDGYIVSSLEPFFTDSKNNDAAILKHCMLNNEQQVLSWLRDNDVLVLDRGFRDTVNTLNRLGLKVAMPDFLHNQQQLPADEANRTRLVTKNRWVIESVNRKIKTWKFMAQTIQNSTLRFISDYLDIICALINKYQCTAVKDITNGSAIAIRMRQMLTTENRLQERLTQHNSATSLHWSKYNASEFQFPPLTEDNIRDLTFGSYQIRMAKSYIIEHIRQSQKHEEMEFIVERSDEHDHLVRARFQSRHSNNKNHIATVQFKHNTQQPIDAWYCTCFAGAREVGMCSHITALVWHLGVNRAVIPAYNHPLSASQLLDAIDDSMHFTEDDSNSDADNVSSLNESDTDNDEDDLT</sequence>